<feature type="domain" description="Major facilitator superfamily (MFS) profile" evidence="10">
    <location>
        <begin position="74"/>
        <end position="552"/>
    </location>
</feature>
<dbReference type="GO" id="GO:0022857">
    <property type="term" value="F:transmembrane transporter activity"/>
    <property type="evidence" value="ECO:0007669"/>
    <property type="project" value="InterPro"/>
</dbReference>
<dbReference type="SUPFAM" id="SSF103473">
    <property type="entry name" value="MFS general substrate transporter"/>
    <property type="match status" value="1"/>
</dbReference>
<feature type="region of interest" description="Disordered" evidence="8">
    <location>
        <begin position="40"/>
        <end position="63"/>
    </location>
</feature>
<dbReference type="Pfam" id="PF07690">
    <property type="entry name" value="MFS_1"/>
    <property type="match status" value="1"/>
</dbReference>
<accession>A0A6N8JJF4</accession>
<keyword evidence="3" id="KW-0813">Transport</keyword>
<protein>
    <submittedName>
        <fullName evidence="11">MFS transporter</fullName>
    </submittedName>
</protein>
<feature type="transmembrane region" description="Helical" evidence="9">
    <location>
        <begin position="108"/>
        <end position="127"/>
    </location>
</feature>
<organism evidence="11 12">
    <name type="scientific">Adlercreutzia mucosicola</name>
    <dbReference type="NCBI Taxonomy" id="580026"/>
    <lineage>
        <taxon>Bacteria</taxon>
        <taxon>Bacillati</taxon>
        <taxon>Actinomycetota</taxon>
        <taxon>Coriobacteriia</taxon>
        <taxon>Eggerthellales</taxon>
        <taxon>Eggerthellaceae</taxon>
        <taxon>Adlercreutzia</taxon>
    </lineage>
</organism>
<dbReference type="PRINTS" id="PR01036">
    <property type="entry name" value="TCRTETB"/>
</dbReference>
<reference evidence="11 12" key="1">
    <citation type="submission" date="2019-12" db="EMBL/GenBank/DDBJ databases">
        <title>Microbes associate with the intestines of laboratory mice.</title>
        <authorList>
            <person name="Navarre W."/>
            <person name="Wong E."/>
        </authorList>
    </citation>
    <scope>NUCLEOTIDE SEQUENCE [LARGE SCALE GENOMIC DNA]</scope>
    <source>
        <strain evidence="11 12">NM66_B29</strain>
    </source>
</reference>
<gene>
    <name evidence="11" type="ORF">GKZ27_00800</name>
</gene>
<evidence type="ECO:0000313" key="12">
    <source>
        <dbReference type="Proteomes" id="UP000463388"/>
    </source>
</evidence>
<dbReference type="CDD" id="cd17502">
    <property type="entry name" value="MFS_Azr1_MDR_like"/>
    <property type="match status" value="1"/>
</dbReference>
<keyword evidence="5 9" id="KW-0812">Transmembrane</keyword>
<dbReference type="PANTHER" id="PTHR23501">
    <property type="entry name" value="MAJOR FACILITATOR SUPERFAMILY"/>
    <property type="match status" value="1"/>
</dbReference>
<dbReference type="PROSITE" id="PS50850">
    <property type="entry name" value="MFS"/>
    <property type="match status" value="1"/>
</dbReference>
<sequence>MAKPSFADAAASDHGASALRATIAPSVSCAVPAAPEPTLATPSVTAVRPSSDHPATAAQSPASHGLHGGALALVFFGLLLAMFISSLSETIASTALPTIVGDLNGVEIMQWVSTAYILTSTLTMPVYGKLGDLIGRKRLLMTALGLYAAGKVLCGLAVNMEMLIGGRLISGLGGGGLIILSQEALSDVVPPRKLGTYMGIIGAVFAVSNVLGPVMGGWFVQVTGWRGIFWFTVPVALLAVAVLGFTLPKDEKPFGRTPLDWPGMMAMTVAVTSLVLAMAWGGTLVPWGSLPFMGLVALAVGAAVVFVLIERQFAEPIIPVGLFRNPNFVLCSATGLLLNISFMGALNYLPTYFQIVDNLAPEVAGLVCTATSAGILITSTASGWIASKTGRCKPMLIAMCVVSAVGLFLLSRLEVHTALWVPVLYLFVLGFGMGLGMQLLVLVVQNEFPHAMVGTATAANNFFRQIGASVGTALVGALFTMRLTADVAANISHMDNLSLAALTPQVVDKLPAATQMVIAQGYSDALLPLLLWFVPLMLACLIMMLFLKNHALATTINHGGAGKRSSGRRGHVD</sequence>
<feature type="transmembrane region" description="Helical" evidence="9">
    <location>
        <begin position="69"/>
        <end position="88"/>
    </location>
</feature>
<evidence type="ECO:0000256" key="6">
    <source>
        <dbReference type="ARBA" id="ARBA00022989"/>
    </source>
</evidence>
<comment type="caution">
    <text evidence="11">The sequence shown here is derived from an EMBL/GenBank/DDBJ whole genome shotgun (WGS) entry which is preliminary data.</text>
</comment>
<feature type="transmembrane region" description="Helical" evidence="9">
    <location>
        <begin position="287"/>
        <end position="309"/>
    </location>
</feature>
<feature type="transmembrane region" description="Helical" evidence="9">
    <location>
        <begin position="259"/>
        <end position="281"/>
    </location>
</feature>
<feature type="transmembrane region" description="Helical" evidence="9">
    <location>
        <begin position="329"/>
        <end position="351"/>
    </location>
</feature>
<feature type="transmembrane region" description="Helical" evidence="9">
    <location>
        <begin position="396"/>
        <end position="413"/>
    </location>
</feature>
<feature type="transmembrane region" description="Helical" evidence="9">
    <location>
        <begin position="139"/>
        <end position="158"/>
    </location>
</feature>
<evidence type="ECO:0000256" key="3">
    <source>
        <dbReference type="ARBA" id="ARBA00022448"/>
    </source>
</evidence>
<evidence type="ECO:0000256" key="9">
    <source>
        <dbReference type="SAM" id="Phobius"/>
    </source>
</evidence>
<dbReference type="InterPro" id="IPR011701">
    <property type="entry name" value="MFS"/>
</dbReference>
<dbReference type="Gene3D" id="1.20.1720.10">
    <property type="entry name" value="Multidrug resistance protein D"/>
    <property type="match status" value="1"/>
</dbReference>
<proteinExistence type="inferred from homology"/>
<comment type="similarity">
    <text evidence="2">Belongs to the major facilitator superfamily. TCR/Tet family.</text>
</comment>
<dbReference type="AlphaFoldDB" id="A0A6N8JJF4"/>
<evidence type="ECO:0000256" key="8">
    <source>
        <dbReference type="SAM" id="MobiDB-lite"/>
    </source>
</evidence>
<keyword evidence="12" id="KW-1185">Reference proteome</keyword>
<name>A0A6N8JJF4_9ACTN</name>
<evidence type="ECO:0000259" key="10">
    <source>
        <dbReference type="PROSITE" id="PS50850"/>
    </source>
</evidence>
<dbReference type="InterPro" id="IPR036259">
    <property type="entry name" value="MFS_trans_sf"/>
</dbReference>
<feature type="transmembrane region" description="Helical" evidence="9">
    <location>
        <begin position="197"/>
        <end position="221"/>
    </location>
</feature>
<dbReference type="Proteomes" id="UP000463388">
    <property type="component" value="Unassembled WGS sequence"/>
</dbReference>
<dbReference type="EMBL" id="WSRR01000001">
    <property type="protein sequence ID" value="MVX60015.1"/>
    <property type="molecule type" value="Genomic_DNA"/>
</dbReference>
<feature type="transmembrane region" description="Helical" evidence="9">
    <location>
        <begin position="227"/>
        <end position="247"/>
    </location>
</feature>
<keyword evidence="7 9" id="KW-0472">Membrane</keyword>
<evidence type="ECO:0000256" key="4">
    <source>
        <dbReference type="ARBA" id="ARBA00022475"/>
    </source>
</evidence>
<feature type="transmembrane region" description="Helical" evidence="9">
    <location>
        <begin position="363"/>
        <end position="384"/>
    </location>
</feature>
<evidence type="ECO:0000256" key="5">
    <source>
        <dbReference type="ARBA" id="ARBA00022692"/>
    </source>
</evidence>
<evidence type="ECO:0000256" key="1">
    <source>
        <dbReference type="ARBA" id="ARBA00004651"/>
    </source>
</evidence>
<dbReference type="GO" id="GO:0005886">
    <property type="term" value="C:plasma membrane"/>
    <property type="evidence" value="ECO:0007669"/>
    <property type="project" value="UniProtKB-SubCell"/>
</dbReference>
<evidence type="ECO:0000256" key="7">
    <source>
        <dbReference type="ARBA" id="ARBA00023136"/>
    </source>
</evidence>
<keyword evidence="4" id="KW-1003">Cell membrane</keyword>
<feature type="transmembrane region" description="Helical" evidence="9">
    <location>
        <begin position="525"/>
        <end position="547"/>
    </location>
</feature>
<evidence type="ECO:0000256" key="2">
    <source>
        <dbReference type="ARBA" id="ARBA00007520"/>
    </source>
</evidence>
<comment type="subcellular location">
    <subcellularLocation>
        <location evidence="1">Cell membrane</location>
        <topology evidence="1">Multi-pass membrane protein</topology>
    </subcellularLocation>
</comment>
<dbReference type="PANTHER" id="PTHR23501:SF197">
    <property type="entry name" value="COMD"/>
    <property type="match status" value="1"/>
</dbReference>
<feature type="transmembrane region" description="Helical" evidence="9">
    <location>
        <begin position="465"/>
        <end position="485"/>
    </location>
</feature>
<dbReference type="Gene3D" id="1.20.1250.20">
    <property type="entry name" value="MFS general substrate transporter like domains"/>
    <property type="match status" value="1"/>
</dbReference>
<feature type="transmembrane region" description="Helical" evidence="9">
    <location>
        <begin position="419"/>
        <end position="444"/>
    </location>
</feature>
<keyword evidence="6 9" id="KW-1133">Transmembrane helix</keyword>
<dbReference type="InterPro" id="IPR020846">
    <property type="entry name" value="MFS_dom"/>
</dbReference>
<evidence type="ECO:0000313" key="11">
    <source>
        <dbReference type="EMBL" id="MVX60015.1"/>
    </source>
</evidence>
<dbReference type="FunFam" id="1.20.1720.10:FF:000004">
    <property type="entry name" value="EmrB/QacA family drug resistance transporter"/>
    <property type="match status" value="1"/>
</dbReference>